<proteinExistence type="predicted"/>
<dbReference type="SUPFAM" id="SSF48452">
    <property type="entry name" value="TPR-like"/>
    <property type="match status" value="1"/>
</dbReference>
<comment type="caution">
    <text evidence="2">The sequence shown here is derived from an EMBL/GenBank/DDBJ whole genome shotgun (WGS) entry which is preliminary data.</text>
</comment>
<dbReference type="PROSITE" id="PS51257">
    <property type="entry name" value="PROKAR_LIPOPROTEIN"/>
    <property type="match status" value="1"/>
</dbReference>
<dbReference type="InterPro" id="IPR011990">
    <property type="entry name" value="TPR-like_helical_dom_sf"/>
</dbReference>
<organism evidence="2 3">
    <name type="scientific">Butyricimonas hominis</name>
    <dbReference type="NCBI Taxonomy" id="2763032"/>
    <lineage>
        <taxon>Bacteria</taxon>
        <taxon>Pseudomonadati</taxon>
        <taxon>Bacteroidota</taxon>
        <taxon>Bacteroidia</taxon>
        <taxon>Bacteroidales</taxon>
        <taxon>Odoribacteraceae</taxon>
        <taxon>Butyricimonas</taxon>
    </lineage>
</organism>
<dbReference type="Proteomes" id="UP000646484">
    <property type="component" value="Unassembled WGS sequence"/>
</dbReference>
<dbReference type="EMBL" id="JACOOH010000006">
    <property type="protein sequence ID" value="MBC5622241.1"/>
    <property type="molecule type" value="Genomic_DNA"/>
</dbReference>
<accession>A0ABR7D2T8</accession>
<dbReference type="Gene3D" id="1.25.40.390">
    <property type="match status" value="1"/>
</dbReference>
<sequence>MNRVIVLVFLLGVFFSSCEDFLTARDKSSILEDDLFTDQEGIEEAMYGLYVTLAKGDMYGETFQQTIDLLGQYFAIGKEAGSDASAGGIYDKIIMHDHTDQRAIDRYKKMWQTSYKFVSDVNKILERLEIWDGKRLKHEKMYKGEALGVRAYVLFDLLRMYGSALEENRGIPYVTQYGMYVTPFSTTGECYEKIIADLKAAEQLLTEDESLLVYPRLPENMYDLFTSERVSHFNLYAVKATLARVYWTRGRAGDLDSAGMYAREVIESGRFPLPSDGTTISSTHFIRCMGGTVNADEAIFGLYVSNMYDNWSGELLLQSGGWLPAEPEMYKRRDDKFDYRNEWIGVPNIYNMSLADRIRIYGDRYLKVLDRVLINPGDKDLAGIGFNGANMIRIPEMYLILVESLVESSPEEAKIFFNKYYASRGMGNFEGDLTIEIIDEEFRKEFVLEGQYWFRLKKRQPDKLKLVPQIGGELTMDEDKWNLNIPDEEFEYRDESTY</sequence>
<dbReference type="RefSeq" id="WP_186976831.1">
    <property type="nucleotide sequence ID" value="NZ_JACOOH010000006.1"/>
</dbReference>
<dbReference type="Pfam" id="PF14322">
    <property type="entry name" value="SusD-like_3"/>
    <property type="match status" value="1"/>
</dbReference>
<dbReference type="InterPro" id="IPR033985">
    <property type="entry name" value="SusD-like_N"/>
</dbReference>
<name>A0ABR7D2T8_9BACT</name>
<reference evidence="2 3" key="1">
    <citation type="submission" date="2020-08" db="EMBL/GenBank/DDBJ databases">
        <title>Genome public.</title>
        <authorList>
            <person name="Liu C."/>
            <person name="Sun Q."/>
        </authorList>
    </citation>
    <scope>NUCLEOTIDE SEQUENCE [LARGE SCALE GENOMIC DNA]</scope>
    <source>
        <strain evidence="2 3">NSJ-56</strain>
    </source>
</reference>
<protein>
    <submittedName>
        <fullName evidence="2">RagB/SusD family nutrient uptake outer membrane protein</fullName>
    </submittedName>
</protein>
<gene>
    <name evidence="2" type="ORF">H8S64_14150</name>
</gene>
<keyword evidence="3" id="KW-1185">Reference proteome</keyword>
<feature type="domain" description="SusD-like N-terminal" evidence="1">
    <location>
        <begin position="36"/>
        <end position="246"/>
    </location>
</feature>
<evidence type="ECO:0000259" key="1">
    <source>
        <dbReference type="Pfam" id="PF14322"/>
    </source>
</evidence>
<evidence type="ECO:0000313" key="2">
    <source>
        <dbReference type="EMBL" id="MBC5622241.1"/>
    </source>
</evidence>
<evidence type="ECO:0000313" key="3">
    <source>
        <dbReference type="Proteomes" id="UP000646484"/>
    </source>
</evidence>